<reference evidence="2 3" key="1">
    <citation type="submission" date="2021-03" db="EMBL/GenBank/DDBJ databases">
        <title>Fibrella sp. HMF5036 genome sequencing and assembly.</title>
        <authorList>
            <person name="Kang H."/>
            <person name="Kim H."/>
            <person name="Bae S."/>
            <person name="Joh K."/>
        </authorList>
    </citation>
    <scope>NUCLEOTIDE SEQUENCE [LARGE SCALE GENOMIC DNA]</scope>
    <source>
        <strain evidence="2 3">HMF5036</strain>
    </source>
</reference>
<dbReference type="AlphaFoldDB" id="A0A939G4A7"/>
<protein>
    <submittedName>
        <fullName evidence="2">Cupin domain-containing protein</fullName>
    </submittedName>
</protein>
<name>A0A939G4A7_9BACT</name>
<feature type="domain" description="Cupin type-2" evidence="1">
    <location>
        <begin position="34"/>
        <end position="94"/>
    </location>
</feature>
<dbReference type="InterPro" id="IPR014710">
    <property type="entry name" value="RmlC-like_jellyroll"/>
</dbReference>
<proteinExistence type="predicted"/>
<sequence>MEKGSLPICMNTTANQTSTVSLANLDGKKIIHKTFRTGDSMPPHQAPVDVFVLVLAGQMIITLDEQHDQFSAGNFVVFPAGHTHALTCLQDAELLIYR</sequence>
<evidence type="ECO:0000313" key="2">
    <source>
        <dbReference type="EMBL" id="MBO0931834.1"/>
    </source>
</evidence>
<dbReference type="InterPro" id="IPR011051">
    <property type="entry name" value="RmlC_Cupin_sf"/>
</dbReference>
<dbReference type="Gene3D" id="2.60.120.10">
    <property type="entry name" value="Jelly Rolls"/>
    <property type="match status" value="1"/>
</dbReference>
<dbReference type="InterPro" id="IPR013096">
    <property type="entry name" value="Cupin_2"/>
</dbReference>
<keyword evidence="3" id="KW-1185">Reference proteome</keyword>
<comment type="caution">
    <text evidence="2">The sequence shown here is derived from an EMBL/GenBank/DDBJ whole genome shotgun (WGS) entry which is preliminary data.</text>
</comment>
<evidence type="ECO:0000313" key="3">
    <source>
        <dbReference type="Proteomes" id="UP000664795"/>
    </source>
</evidence>
<dbReference type="Proteomes" id="UP000664795">
    <property type="component" value="Unassembled WGS sequence"/>
</dbReference>
<dbReference type="SUPFAM" id="SSF51182">
    <property type="entry name" value="RmlC-like cupins"/>
    <property type="match status" value="1"/>
</dbReference>
<gene>
    <name evidence="2" type="ORF">J2I48_12565</name>
</gene>
<dbReference type="RefSeq" id="WP_207335793.1">
    <property type="nucleotide sequence ID" value="NZ_JAFMYU010000008.1"/>
</dbReference>
<evidence type="ECO:0000259" key="1">
    <source>
        <dbReference type="Pfam" id="PF07883"/>
    </source>
</evidence>
<organism evidence="2 3">
    <name type="scientific">Fibrella aquatilis</name>
    <dbReference type="NCBI Taxonomy" id="2817059"/>
    <lineage>
        <taxon>Bacteria</taxon>
        <taxon>Pseudomonadati</taxon>
        <taxon>Bacteroidota</taxon>
        <taxon>Cytophagia</taxon>
        <taxon>Cytophagales</taxon>
        <taxon>Spirosomataceae</taxon>
        <taxon>Fibrella</taxon>
    </lineage>
</organism>
<dbReference type="Pfam" id="PF07883">
    <property type="entry name" value="Cupin_2"/>
    <property type="match status" value="1"/>
</dbReference>
<dbReference type="EMBL" id="JAFMYU010000008">
    <property type="protein sequence ID" value="MBO0931834.1"/>
    <property type="molecule type" value="Genomic_DNA"/>
</dbReference>
<accession>A0A939G4A7</accession>